<keyword evidence="8 9" id="KW-0496">Mitochondrion</keyword>
<evidence type="ECO:0000256" key="10">
    <source>
        <dbReference type="SAM" id="MobiDB-lite"/>
    </source>
</evidence>
<feature type="binding site" evidence="9">
    <location>
        <position position="241"/>
    </location>
    <ligand>
        <name>[2Fe-2S] cluster</name>
        <dbReference type="ChEBI" id="CHEBI:190135"/>
    </ligand>
</feature>
<sequence length="345" mass="36750">MSFDPTAQPITNQQPSNGAINGPALTASNVTGTASNERTLVIGSLDAAQSGRYQSAVEEAGMGGVRQVEMHMVDRVTSGTVQLDQDSFTQVWIIAPWSQDAQSLLKPINNALRQGSSLIIETLSLPSGPDTLRAIEAELRLLGFSEIQSDEVNSSVSAVKTAQSSSSSALPLRRKLAKNGSSTNAKKKALWNLASTDAPLIDQNSLLSEADKLVPAATRREDCDLESALAGGRRKKACKGCTCGLRELEEEEEEARQQGIVQLDADELAGQDGPSKTEVTETMVDENGMTRVIKRIRVDTKGASSSCGSCFLGDAFRCSSCPYLGLPAFKPGEKVEIPVSMDDDL</sequence>
<dbReference type="GeneID" id="37021714"/>
<comment type="cofactor">
    <cofactor evidence="1 9">
        <name>[4Fe-4S] cluster</name>
        <dbReference type="ChEBI" id="CHEBI:49883"/>
    </cofactor>
</comment>
<comment type="subcellular location">
    <subcellularLocation>
        <location evidence="9">Cytoplasm</location>
    </subcellularLocation>
    <subcellularLocation>
        <location evidence="9">Mitochondrion intermembrane space</location>
    </subcellularLocation>
</comment>
<feature type="region of interest" description="Disordered" evidence="10">
    <location>
        <begin position="1"/>
        <end position="25"/>
    </location>
</feature>
<comment type="domain">
    <text evidence="9">The N-terminal domain has structural similarity with S-adenosyl-L-methionine-dependent methyltransferases, but does not bind S-adenosyl-L-methionine. It is required for correct assembly of the 2 Fe-S clusters.</text>
</comment>
<keyword evidence="3 9" id="KW-0004">4Fe-4S</keyword>
<feature type="binding site" evidence="9">
    <location>
        <position position="321"/>
    </location>
    <ligand>
        <name>[4Fe-4S] cluster</name>
        <dbReference type="ChEBI" id="CHEBI:49883"/>
    </ligand>
</feature>
<evidence type="ECO:0000256" key="2">
    <source>
        <dbReference type="ARBA" id="ARBA00008169"/>
    </source>
</evidence>
<dbReference type="InterPro" id="IPR007785">
    <property type="entry name" value="Anamorsin"/>
</dbReference>
<organism evidence="13 14">
    <name type="scientific">Meira miltonrushii</name>
    <dbReference type="NCBI Taxonomy" id="1280837"/>
    <lineage>
        <taxon>Eukaryota</taxon>
        <taxon>Fungi</taxon>
        <taxon>Dikarya</taxon>
        <taxon>Basidiomycota</taxon>
        <taxon>Ustilaginomycotina</taxon>
        <taxon>Exobasidiomycetes</taxon>
        <taxon>Exobasidiales</taxon>
        <taxon>Brachybasidiaceae</taxon>
        <taxon>Meira</taxon>
    </lineage>
</organism>
<gene>
    <name evidence="13" type="ORF">FA14DRAFT_165117</name>
</gene>
<keyword evidence="9" id="KW-0001">2Fe-2S</keyword>
<evidence type="ECO:0000256" key="6">
    <source>
        <dbReference type="ARBA" id="ARBA00023004"/>
    </source>
</evidence>
<keyword evidence="4 9" id="KW-0963">Cytoplasm</keyword>
<comment type="domain">
    <text evidence="9">The twin Cx2C motifs are involved in the recognition by the mitochondrial MIA40-ERV1 disulfide relay system. The formation of 2 disulfide bonds in the Cx2C motifs through dithiol/disulfide exchange reactions effectively traps the protein in the mitochondrial intermembrane space.</text>
</comment>
<dbReference type="OrthoDB" id="311633at2759"/>
<feature type="domain" description="Anamorsin C-terminal" evidence="11">
    <location>
        <begin position="220"/>
        <end position="337"/>
    </location>
</feature>
<feature type="binding site" evidence="9">
    <location>
        <position position="243"/>
    </location>
    <ligand>
        <name>[2Fe-2S] cluster</name>
        <dbReference type="ChEBI" id="CHEBI:190135"/>
    </ligand>
</feature>
<keyword evidence="7 9" id="KW-0411">Iron-sulfur</keyword>
<dbReference type="InParanoid" id="A0A316V8L0"/>
<dbReference type="RefSeq" id="XP_025354231.1">
    <property type="nucleotide sequence ID" value="XM_025499933.1"/>
</dbReference>
<dbReference type="FunCoup" id="A0A316V8L0">
    <property type="interactions" value="317"/>
</dbReference>
<feature type="binding site" evidence="9">
    <location>
        <position position="238"/>
    </location>
    <ligand>
        <name>[2Fe-2S] cluster</name>
        <dbReference type="ChEBI" id="CHEBI:190135"/>
    </ligand>
</feature>
<dbReference type="InterPro" id="IPR031838">
    <property type="entry name" value="Dre2_N"/>
</dbReference>
<feature type="region of interest" description="Fe-S binding site B" evidence="9">
    <location>
        <begin position="307"/>
        <end position="321"/>
    </location>
</feature>
<dbReference type="GO" id="GO:0051537">
    <property type="term" value="F:2 iron, 2 sulfur cluster binding"/>
    <property type="evidence" value="ECO:0007669"/>
    <property type="project" value="UniProtKB-UniRule"/>
</dbReference>
<dbReference type="PANTHER" id="PTHR13273">
    <property type="entry name" value="ANAMORSIN"/>
    <property type="match status" value="1"/>
</dbReference>
<evidence type="ECO:0000313" key="13">
    <source>
        <dbReference type="EMBL" id="PWN33929.1"/>
    </source>
</evidence>
<feature type="compositionally biased region" description="Polar residues" evidence="10">
    <location>
        <begin position="8"/>
        <end position="19"/>
    </location>
</feature>
<dbReference type="GO" id="GO:0046872">
    <property type="term" value="F:metal ion binding"/>
    <property type="evidence" value="ECO:0007669"/>
    <property type="project" value="UniProtKB-KW"/>
</dbReference>
<protein>
    <submittedName>
        <fullName evidence="13">DUF689-domain-containing protein</fullName>
    </submittedName>
</protein>
<comment type="domain">
    <text evidence="9">The C-terminal domain binds 2 Fe-S clusters but is otherwise mostly in an intrinsically disordered conformation.</text>
</comment>
<evidence type="ECO:0000256" key="8">
    <source>
        <dbReference type="ARBA" id="ARBA00023128"/>
    </source>
</evidence>
<feature type="binding site" evidence="9">
    <location>
        <position position="223"/>
    </location>
    <ligand>
        <name>[2Fe-2S] cluster</name>
        <dbReference type="ChEBI" id="CHEBI:190135"/>
    </ligand>
</feature>
<dbReference type="Pfam" id="PF05093">
    <property type="entry name" value="CIAPIN1"/>
    <property type="match status" value="1"/>
</dbReference>
<evidence type="ECO:0000256" key="9">
    <source>
        <dbReference type="HAMAP-Rule" id="MF_03115"/>
    </source>
</evidence>
<keyword evidence="14" id="KW-1185">Reference proteome</keyword>
<keyword evidence="6 9" id="KW-0408">Iron</keyword>
<feature type="short sequence motif" description="Cx2C motif 2" evidence="9">
    <location>
        <begin position="318"/>
        <end position="321"/>
    </location>
</feature>
<dbReference type="HAMAP" id="MF_03115">
    <property type="entry name" value="Anamorsin"/>
    <property type="match status" value="1"/>
</dbReference>
<feature type="binding site" evidence="9">
    <location>
        <position position="307"/>
    </location>
    <ligand>
        <name>[4Fe-4S] cluster</name>
        <dbReference type="ChEBI" id="CHEBI:49883"/>
    </ligand>
</feature>
<dbReference type="Pfam" id="PF16803">
    <property type="entry name" value="DRE2_N"/>
    <property type="match status" value="1"/>
</dbReference>
<evidence type="ECO:0000259" key="11">
    <source>
        <dbReference type="Pfam" id="PF05093"/>
    </source>
</evidence>
<dbReference type="GO" id="GO:0051539">
    <property type="term" value="F:4 iron, 4 sulfur cluster binding"/>
    <property type="evidence" value="ECO:0007669"/>
    <property type="project" value="UniProtKB-KW"/>
</dbReference>
<evidence type="ECO:0000259" key="12">
    <source>
        <dbReference type="Pfam" id="PF16803"/>
    </source>
</evidence>
<comment type="caution">
    <text evidence="9">Lacks conserved residue(s) required for the propagation of feature annotation.</text>
</comment>
<feature type="short sequence motif" description="Cx2C motif 1" evidence="9">
    <location>
        <begin position="307"/>
        <end position="310"/>
    </location>
</feature>
<reference evidence="13 14" key="1">
    <citation type="journal article" date="2018" name="Mol. Biol. Evol.">
        <title>Broad Genomic Sampling Reveals a Smut Pathogenic Ancestry of the Fungal Clade Ustilaginomycotina.</title>
        <authorList>
            <person name="Kijpornyongpan T."/>
            <person name="Mondo S.J."/>
            <person name="Barry K."/>
            <person name="Sandor L."/>
            <person name="Lee J."/>
            <person name="Lipzen A."/>
            <person name="Pangilinan J."/>
            <person name="LaButti K."/>
            <person name="Hainaut M."/>
            <person name="Henrissat B."/>
            <person name="Grigoriev I.V."/>
            <person name="Spatafora J.W."/>
            <person name="Aime M.C."/>
        </authorList>
    </citation>
    <scope>NUCLEOTIDE SEQUENCE [LARGE SCALE GENOMIC DNA]</scope>
    <source>
        <strain evidence="13 14">MCA 3882</strain>
    </source>
</reference>
<evidence type="ECO:0000256" key="1">
    <source>
        <dbReference type="ARBA" id="ARBA00001966"/>
    </source>
</evidence>
<dbReference type="AlphaFoldDB" id="A0A316V8L0"/>
<dbReference type="PANTHER" id="PTHR13273:SF14">
    <property type="entry name" value="ANAMORSIN"/>
    <property type="match status" value="1"/>
</dbReference>
<dbReference type="STRING" id="1280837.A0A316V8L0"/>
<dbReference type="GO" id="GO:0009055">
    <property type="term" value="F:electron transfer activity"/>
    <property type="evidence" value="ECO:0007669"/>
    <property type="project" value="UniProtKB-UniRule"/>
</dbReference>
<proteinExistence type="inferred from homology"/>
<name>A0A316V8L0_9BASI</name>
<evidence type="ECO:0000313" key="14">
    <source>
        <dbReference type="Proteomes" id="UP000245771"/>
    </source>
</evidence>
<dbReference type="GO" id="GO:0016226">
    <property type="term" value="P:iron-sulfur cluster assembly"/>
    <property type="evidence" value="ECO:0007669"/>
    <property type="project" value="UniProtKB-UniRule"/>
</dbReference>
<dbReference type="Proteomes" id="UP000245771">
    <property type="component" value="Unassembled WGS sequence"/>
</dbReference>
<evidence type="ECO:0000256" key="5">
    <source>
        <dbReference type="ARBA" id="ARBA00022723"/>
    </source>
</evidence>
<feature type="binding site" evidence="9">
    <location>
        <position position="318"/>
    </location>
    <ligand>
        <name>[4Fe-4S] cluster</name>
        <dbReference type="ChEBI" id="CHEBI:49883"/>
    </ligand>
</feature>
<comment type="similarity">
    <text evidence="2 9">Belongs to the anamorsin family.</text>
</comment>
<dbReference type="InterPro" id="IPR046408">
    <property type="entry name" value="CIAPIN1"/>
</dbReference>
<comment type="cofactor">
    <cofactor evidence="9">
        <name>[2Fe-2S] cluster</name>
        <dbReference type="ChEBI" id="CHEBI:190135"/>
    </cofactor>
</comment>
<accession>A0A316V8L0</accession>
<keyword evidence="5 9" id="KW-0479">Metal-binding</keyword>
<evidence type="ECO:0000256" key="3">
    <source>
        <dbReference type="ARBA" id="ARBA00022485"/>
    </source>
</evidence>
<feature type="binding site" evidence="9">
    <location>
        <position position="310"/>
    </location>
    <ligand>
        <name>[4Fe-4S] cluster</name>
        <dbReference type="ChEBI" id="CHEBI:49883"/>
    </ligand>
</feature>
<evidence type="ECO:0000256" key="7">
    <source>
        <dbReference type="ARBA" id="ARBA00023014"/>
    </source>
</evidence>
<evidence type="ECO:0000256" key="4">
    <source>
        <dbReference type="ARBA" id="ARBA00022490"/>
    </source>
</evidence>
<dbReference type="EMBL" id="KZ819604">
    <property type="protein sequence ID" value="PWN33929.1"/>
    <property type="molecule type" value="Genomic_DNA"/>
</dbReference>
<feature type="domain" description="Fe-S cluster assembly protein Dre2 N-terminal" evidence="12">
    <location>
        <begin position="67"/>
        <end position="173"/>
    </location>
</feature>
<dbReference type="GO" id="GO:0005758">
    <property type="term" value="C:mitochondrial intermembrane space"/>
    <property type="evidence" value="ECO:0007669"/>
    <property type="project" value="UniProtKB-SubCell"/>
</dbReference>